<dbReference type="InterPro" id="IPR018484">
    <property type="entry name" value="FGGY_N"/>
</dbReference>
<dbReference type="RefSeq" id="XP_022337550.1">
    <property type="nucleotide sequence ID" value="XM_022481842.1"/>
</dbReference>
<feature type="domain" description="Carbohydrate kinase FGGY N-terminal" evidence="13">
    <location>
        <begin position="4"/>
        <end position="250"/>
    </location>
</feature>
<keyword evidence="6" id="KW-0418">Kinase</keyword>
<dbReference type="KEGG" id="cvn:111133422"/>
<evidence type="ECO:0000256" key="1">
    <source>
        <dbReference type="ARBA" id="ARBA00004496"/>
    </source>
</evidence>
<accession>A0A8B8EA91</accession>
<protein>
    <recommendedName>
        <fullName evidence="11">Sedoheptulokinase</fullName>
        <ecNumber evidence="10">2.7.1.14</ecNumber>
    </recommendedName>
    <alternativeName>
        <fullName evidence="12">Carbohydrate kinase-like protein</fullName>
    </alternativeName>
</protein>
<dbReference type="GO" id="GO:0005829">
    <property type="term" value="C:cytosol"/>
    <property type="evidence" value="ECO:0007669"/>
    <property type="project" value="TreeGrafter"/>
</dbReference>
<dbReference type="GO" id="GO:0046496">
    <property type="term" value="P:nicotinamide nucleotide metabolic process"/>
    <property type="evidence" value="ECO:0007669"/>
    <property type="project" value="UniProtKB-ARBA"/>
</dbReference>
<comment type="similarity">
    <text evidence="2">Belongs to the FGGY kinase family.</text>
</comment>
<evidence type="ECO:0000256" key="2">
    <source>
        <dbReference type="ARBA" id="ARBA00009156"/>
    </source>
</evidence>
<keyword evidence="7" id="KW-0067">ATP-binding</keyword>
<keyword evidence="5" id="KW-0547">Nucleotide-binding</keyword>
<evidence type="ECO:0000256" key="9">
    <source>
        <dbReference type="ARBA" id="ARBA00057196"/>
    </source>
</evidence>
<evidence type="ECO:0000256" key="8">
    <source>
        <dbReference type="ARBA" id="ARBA00052736"/>
    </source>
</evidence>
<dbReference type="PANTHER" id="PTHR10196:SF67">
    <property type="entry name" value="SEDOHEPTULOKINASE"/>
    <property type="match status" value="1"/>
</dbReference>
<evidence type="ECO:0000256" key="12">
    <source>
        <dbReference type="ARBA" id="ARBA00076706"/>
    </source>
</evidence>
<dbReference type="EC" id="2.7.1.14" evidence="10"/>
<evidence type="ECO:0000256" key="4">
    <source>
        <dbReference type="ARBA" id="ARBA00022679"/>
    </source>
</evidence>
<keyword evidence="3" id="KW-0963">Cytoplasm</keyword>
<evidence type="ECO:0000313" key="15">
    <source>
        <dbReference type="RefSeq" id="XP_022337550.1"/>
    </source>
</evidence>
<evidence type="ECO:0000256" key="11">
    <source>
        <dbReference type="ARBA" id="ARBA00069425"/>
    </source>
</evidence>
<dbReference type="Gene3D" id="3.30.420.40">
    <property type="match status" value="2"/>
</dbReference>
<sequence length="460" mass="50380">MLTYLGIDLGTTSVKASIVKDGKQLASCSHSTNASTNSSIGSAGFEQDVGMILKALQACLRGLSPETLATVKKICITGQMHGVMLWSSKHTQKIYNREENEFEISCASPLYTWQDKRCTEDFLTSLPKPRSHLPLATGHGNATLFWLSRFQPEFLTSFNRAGTVMDFLVCILCGLDFPIMSTQLAASWGYFDSNGKCWNKEILRQESFPCHLLPQVAEPGKIAGDLQFDWFMIKRGTPVLVAVGDTQCAVYSILRNPNEAVFNMGTSCQLAFPEFLETVPASPDPLSPVQYFPYFNNRYLAVAASLNGGNVLSQFVSMIQNWMGYFGCVKSKDDVWRTLLESTSKSVSNSITINATIFGERHAPSKLGEVSGIASNNMDLHQVFLALCRGLVENLTNMMPPIFLKQKGIGKILGTGSVIHKNPIIQNEVITQYGCLDVELGGHSDSAFGAALFSEAADKS</sequence>
<name>A0A8B8EA91_CRAVI</name>
<dbReference type="Pfam" id="PF00370">
    <property type="entry name" value="FGGY_N"/>
    <property type="match status" value="1"/>
</dbReference>
<dbReference type="GO" id="GO:0005524">
    <property type="term" value="F:ATP binding"/>
    <property type="evidence" value="ECO:0007669"/>
    <property type="project" value="UniProtKB-KW"/>
</dbReference>
<dbReference type="FunFam" id="3.30.420.40:FF:000111">
    <property type="entry name" value="Sedoheptulokinase"/>
    <property type="match status" value="1"/>
</dbReference>
<dbReference type="GO" id="GO:0006091">
    <property type="term" value="P:generation of precursor metabolites and energy"/>
    <property type="evidence" value="ECO:0007669"/>
    <property type="project" value="UniProtKB-ARBA"/>
</dbReference>
<proteinExistence type="inferred from homology"/>
<reference evidence="15 16" key="1">
    <citation type="submission" date="2025-04" db="UniProtKB">
        <authorList>
            <consortium name="RefSeq"/>
        </authorList>
    </citation>
    <scope>IDENTIFICATION</scope>
    <source>
        <tissue evidence="15 16">Whole sample</tissue>
    </source>
</reference>
<evidence type="ECO:0000256" key="10">
    <source>
        <dbReference type="ARBA" id="ARBA00066341"/>
    </source>
</evidence>
<dbReference type="RefSeq" id="XP_022337552.1">
    <property type="nucleotide sequence ID" value="XM_022481844.1"/>
</dbReference>
<keyword evidence="14" id="KW-1185">Reference proteome</keyword>
<dbReference type="Proteomes" id="UP000694844">
    <property type="component" value="Chromosome 5"/>
</dbReference>
<dbReference type="PANTHER" id="PTHR10196">
    <property type="entry name" value="SUGAR KINASE"/>
    <property type="match status" value="1"/>
</dbReference>
<gene>
    <name evidence="15 16 17" type="primary">LOC111133422</name>
</gene>
<keyword evidence="4" id="KW-0808">Transferase</keyword>
<dbReference type="GO" id="GO:0006163">
    <property type="term" value="P:purine nucleotide metabolic process"/>
    <property type="evidence" value="ECO:0007669"/>
    <property type="project" value="UniProtKB-ARBA"/>
</dbReference>
<evidence type="ECO:0000256" key="6">
    <source>
        <dbReference type="ARBA" id="ARBA00022777"/>
    </source>
</evidence>
<evidence type="ECO:0000256" key="3">
    <source>
        <dbReference type="ARBA" id="ARBA00022490"/>
    </source>
</evidence>
<evidence type="ECO:0000256" key="7">
    <source>
        <dbReference type="ARBA" id="ARBA00022840"/>
    </source>
</evidence>
<evidence type="ECO:0000259" key="13">
    <source>
        <dbReference type="Pfam" id="PF00370"/>
    </source>
</evidence>
<comment type="function">
    <text evidence="9">Acts as a modulator of macrophage activation through control of glucose metabolism.</text>
</comment>
<dbReference type="FunFam" id="3.30.420.40:FF:000132">
    <property type="entry name" value="Sedoheptulokinase"/>
    <property type="match status" value="1"/>
</dbReference>
<dbReference type="AlphaFoldDB" id="A0A8B8EA91"/>
<dbReference type="OrthoDB" id="10264182at2759"/>
<dbReference type="GeneID" id="111133422"/>
<dbReference type="GO" id="GO:0006071">
    <property type="term" value="P:glycerol metabolic process"/>
    <property type="evidence" value="ECO:0007669"/>
    <property type="project" value="TreeGrafter"/>
</dbReference>
<evidence type="ECO:0000313" key="17">
    <source>
        <dbReference type="RefSeq" id="XP_022337552.1"/>
    </source>
</evidence>
<dbReference type="SUPFAM" id="SSF53067">
    <property type="entry name" value="Actin-like ATPase domain"/>
    <property type="match status" value="1"/>
</dbReference>
<dbReference type="RefSeq" id="XP_022337551.1">
    <property type="nucleotide sequence ID" value="XM_022481843.1"/>
</dbReference>
<comment type="subcellular location">
    <subcellularLocation>
        <location evidence="1">Cytoplasm</location>
    </subcellularLocation>
</comment>
<dbReference type="CDD" id="cd07777">
    <property type="entry name" value="ASKHA_NBD_FGGY_SHK"/>
    <property type="match status" value="1"/>
</dbReference>
<comment type="catalytic activity">
    <reaction evidence="8">
        <text>sedoheptulose + ATP = D-sedoheptulose 7-phosphate + ADP + H(+)</text>
        <dbReference type="Rhea" id="RHEA:23844"/>
        <dbReference type="ChEBI" id="CHEBI:15378"/>
        <dbReference type="ChEBI" id="CHEBI:16802"/>
        <dbReference type="ChEBI" id="CHEBI:30616"/>
        <dbReference type="ChEBI" id="CHEBI:57483"/>
        <dbReference type="ChEBI" id="CHEBI:456216"/>
        <dbReference type="EC" id="2.7.1.14"/>
    </reaction>
</comment>
<dbReference type="GO" id="GO:0071222">
    <property type="term" value="P:cellular response to lipopolysaccharide"/>
    <property type="evidence" value="ECO:0007669"/>
    <property type="project" value="TreeGrafter"/>
</dbReference>
<dbReference type="GO" id="GO:0050277">
    <property type="term" value="F:sedoheptulokinase activity"/>
    <property type="evidence" value="ECO:0007669"/>
    <property type="project" value="UniProtKB-EC"/>
</dbReference>
<evidence type="ECO:0000313" key="16">
    <source>
        <dbReference type="RefSeq" id="XP_022337551.1"/>
    </source>
</evidence>
<dbReference type="InterPro" id="IPR043129">
    <property type="entry name" value="ATPase_NBD"/>
</dbReference>
<evidence type="ECO:0000313" key="14">
    <source>
        <dbReference type="Proteomes" id="UP000694844"/>
    </source>
</evidence>
<evidence type="ECO:0000256" key="5">
    <source>
        <dbReference type="ARBA" id="ARBA00022741"/>
    </source>
</evidence>
<organism evidence="14 17">
    <name type="scientific">Crassostrea virginica</name>
    <name type="common">Eastern oyster</name>
    <dbReference type="NCBI Taxonomy" id="6565"/>
    <lineage>
        <taxon>Eukaryota</taxon>
        <taxon>Metazoa</taxon>
        <taxon>Spiralia</taxon>
        <taxon>Lophotrochozoa</taxon>
        <taxon>Mollusca</taxon>
        <taxon>Bivalvia</taxon>
        <taxon>Autobranchia</taxon>
        <taxon>Pteriomorphia</taxon>
        <taxon>Ostreida</taxon>
        <taxon>Ostreoidea</taxon>
        <taxon>Ostreidae</taxon>
        <taxon>Crassostrea</taxon>
    </lineage>
</organism>
<dbReference type="GO" id="GO:1901135">
    <property type="term" value="P:carbohydrate derivative metabolic process"/>
    <property type="evidence" value="ECO:0007669"/>
    <property type="project" value="UniProtKB-ARBA"/>
</dbReference>